<dbReference type="Proteomes" id="UP000245910">
    <property type="component" value="Chromosome IIII"/>
</dbReference>
<dbReference type="EMBL" id="LN649232">
    <property type="protein sequence ID" value="CEI39347.1"/>
    <property type="molecule type" value="Genomic_DNA"/>
</dbReference>
<evidence type="ECO:0000313" key="2">
    <source>
        <dbReference type="Proteomes" id="UP000245910"/>
    </source>
</evidence>
<accession>A0A2L2TG91</accession>
<organism evidence="1 2">
    <name type="scientific">Fusarium venenatum</name>
    <dbReference type="NCBI Taxonomy" id="56646"/>
    <lineage>
        <taxon>Eukaryota</taxon>
        <taxon>Fungi</taxon>
        <taxon>Dikarya</taxon>
        <taxon>Ascomycota</taxon>
        <taxon>Pezizomycotina</taxon>
        <taxon>Sordariomycetes</taxon>
        <taxon>Hypocreomycetidae</taxon>
        <taxon>Hypocreales</taxon>
        <taxon>Nectriaceae</taxon>
        <taxon>Fusarium</taxon>
    </lineage>
</organism>
<dbReference type="AlphaFoldDB" id="A0A2L2TG91"/>
<sequence length="99" mass="11019">MYVPANLLQGAHPLTPRFPITTAVHEELLLASNLEQGPKDRQRQTIQNTGAPVFPFLSTTPAFANDSSKAKQSKAKLNKQMLDTIKFTLSLRSRRRQGS</sequence>
<proteinExistence type="predicted"/>
<name>A0A2L2TG91_9HYPO</name>
<evidence type="ECO:0000313" key="1">
    <source>
        <dbReference type="EMBL" id="CEI39347.1"/>
    </source>
</evidence>
<protein>
    <submittedName>
        <fullName evidence="1">Uncharacterized protein</fullName>
    </submittedName>
</protein>
<reference evidence="2" key="1">
    <citation type="submission" date="2014-10" db="EMBL/GenBank/DDBJ databases">
        <authorList>
            <person name="King R."/>
        </authorList>
    </citation>
    <scope>NUCLEOTIDE SEQUENCE [LARGE SCALE GENOMIC DNA]</scope>
    <source>
        <strain evidence="2">A3/5</strain>
    </source>
</reference>
<keyword evidence="2" id="KW-1185">Reference proteome</keyword>